<sequence>MAGILNILSNFVNNLHDIILYISKVIGLNLSDKDLHFWLIGALGIFIFFVTDVIFKRIAMFNVSVISFIYTFTVLLVIVFGLEIEQKITHRGNMEFADIVAGLWGFLCMFSIYLIIQIAISLIKKAINKM</sequence>
<dbReference type="AlphaFoldDB" id="C8VVX3"/>
<evidence type="ECO:0000256" key="1">
    <source>
        <dbReference type="SAM" id="Phobius"/>
    </source>
</evidence>
<reference evidence="2 3" key="1">
    <citation type="journal article" date="2009" name="Stand. Genomic Sci.">
        <title>Complete genome sequence of Desulfotomaculum acetoxidans type strain (5575).</title>
        <authorList>
            <person name="Spring S."/>
            <person name="Lapidus A."/>
            <person name="Schroder M."/>
            <person name="Gleim D."/>
            <person name="Sims D."/>
            <person name="Meincke L."/>
            <person name="Glavina Del Rio T."/>
            <person name="Tice H."/>
            <person name="Copeland A."/>
            <person name="Cheng J.F."/>
            <person name="Lucas S."/>
            <person name="Chen F."/>
            <person name="Nolan M."/>
            <person name="Bruce D."/>
            <person name="Goodwin L."/>
            <person name="Pitluck S."/>
            <person name="Ivanova N."/>
            <person name="Mavromatis K."/>
            <person name="Mikhailova N."/>
            <person name="Pati A."/>
            <person name="Chen A."/>
            <person name="Palaniappan K."/>
            <person name="Land M."/>
            <person name="Hauser L."/>
            <person name="Chang Y.J."/>
            <person name="Jeffries C.D."/>
            <person name="Chain P."/>
            <person name="Saunders E."/>
            <person name="Brettin T."/>
            <person name="Detter J.C."/>
            <person name="Goker M."/>
            <person name="Bristow J."/>
            <person name="Eisen J.A."/>
            <person name="Markowitz V."/>
            <person name="Hugenholtz P."/>
            <person name="Kyrpides N.C."/>
            <person name="Klenk H.P."/>
            <person name="Han C."/>
        </authorList>
    </citation>
    <scope>NUCLEOTIDE SEQUENCE [LARGE SCALE GENOMIC DNA]</scope>
    <source>
        <strain evidence="3">ATCC 49208 / DSM 771 / VKM B-1644</strain>
    </source>
</reference>
<feature type="transmembrane region" description="Helical" evidence="1">
    <location>
        <begin position="102"/>
        <end position="123"/>
    </location>
</feature>
<gene>
    <name evidence="2" type="ordered locus">Dtox_3545</name>
</gene>
<keyword evidence="1" id="KW-0812">Transmembrane</keyword>
<feature type="transmembrane region" description="Helical" evidence="1">
    <location>
        <begin position="35"/>
        <end position="55"/>
    </location>
</feature>
<dbReference type="KEGG" id="dae:Dtox_3545"/>
<keyword evidence="3" id="KW-1185">Reference proteome</keyword>
<dbReference type="RefSeq" id="WP_015758950.1">
    <property type="nucleotide sequence ID" value="NC_013216.1"/>
</dbReference>
<dbReference type="eggNOG" id="ENOG5032VUE">
    <property type="taxonomic scope" value="Bacteria"/>
</dbReference>
<keyword evidence="1" id="KW-1133">Transmembrane helix</keyword>
<dbReference type="Proteomes" id="UP000002217">
    <property type="component" value="Chromosome"/>
</dbReference>
<evidence type="ECO:0000313" key="3">
    <source>
        <dbReference type="Proteomes" id="UP000002217"/>
    </source>
</evidence>
<protein>
    <submittedName>
        <fullName evidence="2">Small membrane protein</fullName>
    </submittedName>
</protein>
<dbReference type="HOGENOM" id="CLU_135489_0_0_9"/>
<dbReference type="EMBL" id="CP001720">
    <property type="protein sequence ID" value="ACV64260.1"/>
    <property type="molecule type" value="Genomic_DNA"/>
</dbReference>
<feature type="transmembrane region" description="Helical" evidence="1">
    <location>
        <begin position="62"/>
        <end position="82"/>
    </location>
</feature>
<name>C8VVX3_DESAS</name>
<keyword evidence="1" id="KW-0472">Membrane</keyword>
<proteinExistence type="predicted"/>
<organism evidence="2 3">
    <name type="scientific">Desulfofarcimen acetoxidans (strain ATCC 49208 / DSM 771 / KCTC 5769 / VKM B-1644 / 5575)</name>
    <name type="common">Desulfotomaculum acetoxidans</name>
    <dbReference type="NCBI Taxonomy" id="485916"/>
    <lineage>
        <taxon>Bacteria</taxon>
        <taxon>Bacillati</taxon>
        <taxon>Bacillota</taxon>
        <taxon>Clostridia</taxon>
        <taxon>Eubacteriales</taxon>
        <taxon>Peptococcaceae</taxon>
        <taxon>Desulfofarcimen</taxon>
    </lineage>
</organism>
<accession>C8VVX3</accession>
<evidence type="ECO:0000313" key="2">
    <source>
        <dbReference type="EMBL" id="ACV64260.1"/>
    </source>
</evidence>
<dbReference type="OrthoDB" id="2868470at2"/>